<evidence type="ECO:0000256" key="4">
    <source>
        <dbReference type="ARBA" id="ARBA00022490"/>
    </source>
</evidence>
<evidence type="ECO:0000256" key="8">
    <source>
        <dbReference type="ARBA" id="ARBA00023017"/>
    </source>
</evidence>
<feature type="compositionally biased region" description="Polar residues" evidence="12">
    <location>
        <begin position="279"/>
        <end position="296"/>
    </location>
</feature>
<feature type="compositionally biased region" description="Low complexity" evidence="12">
    <location>
        <begin position="384"/>
        <end position="397"/>
    </location>
</feature>
<keyword evidence="8 11" id="KW-0243">Dynein</keyword>
<keyword evidence="7 11" id="KW-0067">ATP-binding</keyword>
<keyword evidence="6 11" id="KW-0547">Nucleotide-binding</keyword>
<evidence type="ECO:0000256" key="6">
    <source>
        <dbReference type="ARBA" id="ARBA00022741"/>
    </source>
</evidence>
<comment type="subcellular location">
    <subcellularLocation>
        <location evidence="1 11">Cytoplasm</location>
        <location evidence="1 11">Cytoskeleton</location>
    </subcellularLocation>
</comment>
<dbReference type="InterPro" id="IPR027417">
    <property type="entry name" value="P-loop_NTPase"/>
</dbReference>
<keyword evidence="10 11" id="KW-0206">Cytoskeleton</keyword>
<evidence type="ECO:0000313" key="14">
    <source>
        <dbReference type="Proteomes" id="UP000545574"/>
    </source>
</evidence>
<proteinExistence type="inferred from homology"/>
<evidence type="ECO:0000256" key="7">
    <source>
        <dbReference type="ARBA" id="ARBA00022840"/>
    </source>
</evidence>
<dbReference type="EMBL" id="VZRT01000350">
    <property type="protein sequence ID" value="NWW33068.1"/>
    <property type="molecule type" value="Genomic_DNA"/>
</dbReference>
<evidence type="ECO:0000256" key="10">
    <source>
        <dbReference type="ARBA" id="ARBA00023212"/>
    </source>
</evidence>
<dbReference type="PANTHER" id="PTHR12688:SF2">
    <property type="entry name" value="CYTOPLASMIC DYNEIN 1 LIGHT INTERMEDIATE CHAIN 1"/>
    <property type="match status" value="1"/>
</dbReference>
<keyword evidence="9 11" id="KW-0505">Motor protein</keyword>
<dbReference type="GO" id="GO:0005868">
    <property type="term" value="C:cytoplasmic dynein complex"/>
    <property type="evidence" value="ECO:0007669"/>
    <property type="project" value="UniProtKB-UniRule"/>
</dbReference>
<dbReference type="AlphaFoldDB" id="A0A7K6M9F5"/>
<dbReference type="GO" id="GO:0007018">
    <property type="term" value="P:microtubule-based movement"/>
    <property type="evidence" value="ECO:0007669"/>
    <property type="project" value="InterPro"/>
</dbReference>
<feature type="compositionally biased region" description="Basic and acidic residues" evidence="12">
    <location>
        <begin position="372"/>
        <end position="381"/>
    </location>
</feature>
<dbReference type="Proteomes" id="UP000545574">
    <property type="component" value="Unassembled WGS sequence"/>
</dbReference>
<evidence type="ECO:0000256" key="3">
    <source>
        <dbReference type="ARBA" id="ARBA00022448"/>
    </source>
</evidence>
<keyword evidence="4 11" id="KW-0963">Cytoplasm</keyword>
<name>A0A7K6M9F5_PANBI</name>
<evidence type="ECO:0000256" key="5">
    <source>
        <dbReference type="ARBA" id="ARBA00022701"/>
    </source>
</evidence>
<evidence type="ECO:0000256" key="9">
    <source>
        <dbReference type="ARBA" id="ARBA00023175"/>
    </source>
</evidence>
<sequence>DQTRCNVWILDGDLYHKGLLKFAMEASSLKDTLVMLVVDMSRPWTALDSLQKWASVVREHIDKLKIPPEEMKEMEQKFVDTLERGMGNISCFVCPFERDSSKGNIILENHYLPQEVVKCDAISVLEKEHDYRDEHFDFIQSHIRRFCLQYGAALIYTSVKENKNIDLVYKYIVQKLYGFPFNVPAVVVEKDAVFIPAGWDNDKKIGILHENFQTLKADDNFEDIITKPPVRKFVHEKEIVAEDDQVFLMKQQSQLAKQPPTAAGRPVDASPRVPGGSPRTPNRSVTSNVASVTPIPTGSKKIDPNMKAGATSEGVLANFFNSLLSKKTGSPGGPGGVGGSPGGGGTGGAGSNLPPSAKKSGQKPVLTDVQAELDRISRKPEMVSPTSSTSPTEGEAS</sequence>
<evidence type="ECO:0000256" key="11">
    <source>
        <dbReference type="RuleBase" id="RU366047"/>
    </source>
</evidence>
<dbReference type="PANTHER" id="PTHR12688">
    <property type="entry name" value="DYNEIN LIGHT INTERMEDIATE CHAIN"/>
    <property type="match status" value="1"/>
</dbReference>
<comment type="function">
    <text evidence="11">Acts as one of several non-catalytic accessory components of the cytoplasmic dynein 1 complex that are thought to be involved in linking dynein to cargos and to adapter proteins that regulate dynein function. Cytoplasmic dynein 1 acts as a motor for the intracellular retrograde motility of vesicles and organelles along microtubules. May play a role in binding dynein to membranous organelles or chromosomes.</text>
</comment>
<comment type="similarity">
    <text evidence="2 11">Belongs to the dynein light intermediate chain family.</text>
</comment>
<dbReference type="SUPFAM" id="SSF52540">
    <property type="entry name" value="P-loop containing nucleoside triphosphate hydrolases"/>
    <property type="match status" value="1"/>
</dbReference>
<feature type="non-terminal residue" evidence="13">
    <location>
        <position position="397"/>
    </location>
</feature>
<dbReference type="InterPro" id="IPR008467">
    <property type="entry name" value="Dynein1_light_intermed_chain"/>
</dbReference>
<organism evidence="13 14">
    <name type="scientific">Panurus biarmicus</name>
    <name type="common">Bearded tit</name>
    <dbReference type="NCBI Taxonomy" id="181101"/>
    <lineage>
        <taxon>Eukaryota</taxon>
        <taxon>Metazoa</taxon>
        <taxon>Chordata</taxon>
        <taxon>Craniata</taxon>
        <taxon>Vertebrata</taxon>
        <taxon>Euteleostomi</taxon>
        <taxon>Archelosauria</taxon>
        <taxon>Archosauria</taxon>
        <taxon>Dinosauria</taxon>
        <taxon>Saurischia</taxon>
        <taxon>Theropoda</taxon>
        <taxon>Coelurosauria</taxon>
        <taxon>Aves</taxon>
        <taxon>Neognathae</taxon>
        <taxon>Neoaves</taxon>
        <taxon>Telluraves</taxon>
        <taxon>Australaves</taxon>
        <taxon>Passeriformes</taxon>
        <taxon>Sylvioidea</taxon>
        <taxon>Sylviidae</taxon>
        <taxon>Sylviidae incertae sedis</taxon>
        <taxon>Panurus</taxon>
    </lineage>
</organism>
<comment type="subunit">
    <text evidence="11">Homodimer. The cytoplasmic dynein 1 complex consists of two catalytic heavy chains (HCs) and a number of non-catalytic subunits presented by intermediate chains (ICs).</text>
</comment>
<keyword evidence="14" id="KW-1185">Reference proteome</keyword>
<accession>A0A7K6M9F5</accession>
<dbReference type="GO" id="GO:0005874">
    <property type="term" value="C:microtubule"/>
    <property type="evidence" value="ECO:0007669"/>
    <property type="project" value="UniProtKB-KW"/>
</dbReference>
<evidence type="ECO:0000313" key="13">
    <source>
        <dbReference type="EMBL" id="NWW33068.1"/>
    </source>
</evidence>
<dbReference type="GO" id="GO:0005524">
    <property type="term" value="F:ATP binding"/>
    <property type="evidence" value="ECO:0007669"/>
    <property type="project" value="UniProtKB-KW"/>
</dbReference>
<feature type="compositionally biased region" description="Gly residues" evidence="12">
    <location>
        <begin position="330"/>
        <end position="350"/>
    </location>
</feature>
<dbReference type="GO" id="GO:0000226">
    <property type="term" value="P:microtubule cytoskeleton organization"/>
    <property type="evidence" value="ECO:0007669"/>
    <property type="project" value="TreeGrafter"/>
</dbReference>
<feature type="non-terminal residue" evidence="13">
    <location>
        <position position="1"/>
    </location>
</feature>
<dbReference type="GO" id="GO:0005813">
    <property type="term" value="C:centrosome"/>
    <property type="evidence" value="ECO:0007669"/>
    <property type="project" value="TreeGrafter"/>
</dbReference>
<feature type="region of interest" description="Disordered" evidence="12">
    <location>
        <begin position="252"/>
        <end position="307"/>
    </location>
</feature>
<feature type="region of interest" description="Disordered" evidence="12">
    <location>
        <begin position="327"/>
        <end position="397"/>
    </location>
</feature>
<protein>
    <recommendedName>
        <fullName evidence="11">Dynein light intermediate chain</fullName>
    </recommendedName>
</protein>
<gene>
    <name evidence="13" type="primary">Dync1li1</name>
    <name evidence="13" type="ORF">PANBIA_R00842</name>
</gene>
<evidence type="ECO:0000256" key="2">
    <source>
        <dbReference type="ARBA" id="ARBA00006831"/>
    </source>
</evidence>
<reference evidence="13 14" key="1">
    <citation type="submission" date="2019-09" db="EMBL/GenBank/DDBJ databases">
        <title>Bird 10,000 Genomes (B10K) Project - Family phase.</title>
        <authorList>
            <person name="Zhang G."/>
        </authorList>
    </citation>
    <scope>NUCLEOTIDE SEQUENCE [LARGE SCALE GENOMIC DNA]</scope>
    <source>
        <strain evidence="13">B10K-DU-030-18</strain>
    </source>
</reference>
<dbReference type="GO" id="GO:0045504">
    <property type="term" value="F:dynein heavy chain binding"/>
    <property type="evidence" value="ECO:0007669"/>
    <property type="project" value="TreeGrafter"/>
</dbReference>
<keyword evidence="3 11" id="KW-0813">Transport</keyword>
<dbReference type="InterPro" id="IPR022780">
    <property type="entry name" value="Dynein_light_int_chain"/>
</dbReference>
<keyword evidence="5 11" id="KW-0493">Microtubule</keyword>
<dbReference type="Pfam" id="PF05783">
    <property type="entry name" value="DLIC"/>
    <property type="match status" value="1"/>
</dbReference>
<comment type="caution">
    <text evidence="13">The sequence shown here is derived from an EMBL/GenBank/DDBJ whole genome shotgun (WGS) entry which is preliminary data.</text>
</comment>
<evidence type="ECO:0000256" key="1">
    <source>
        <dbReference type="ARBA" id="ARBA00004245"/>
    </source>
</evidence>
<evidence type="ECO:0000256" key="12">
    <source>
        <dbReference type="SAM" id="MobiDB-lite"/>
    </source>
</evidence>